<protein>
    <submittedName>
        <fullName evidence="1">Uncharacterized protein</fullName>
    </submittedName>
</protein>
<evidence type="ECO:0000313" key="2">
    <source>
        <dbReference type="Proteomes" id="UP000252139"/>
    </source>
</evidence>
<keyword evidence="2" id="KW-1185">Reference proteome</keyword>
<comment type="caution">
    <text evidence="1">The sequence shown here is derived from an EMBL/GenBank/DDBJ whole genome shotgun (WGS) entry which is preliminary data.</text>
</comment>
<dbReference type="STRING" id="86630.A0A367IVX8"/>
<evidence type="ECO:0000313" key="1">
    <source>
        <dbReference type="EMBL" id="RCH81838.1"/>
    </source>
</evidence>
<feature type="non-terminal residue" evidence="1">
    <location>
        <position position="79"/>
    </location>
</feature>
<name>A0A367IVX8_RHIAZ</name>
<reference evidence="1 2" key="1">
    <citation type="journal article" date="2018" name="G3 (Bethesda)">
        <title>Phylogenetic and Phylogenomic Definition of Rhizopus Species.</title>
        <authorList>
            <person name="Gryganskyi A.P."/>
            <person name="Golan J."/>
            <person name="Dolatabadi S."/>
            <person name="Mondo S."/>
            <person name="Robb S."/>
            <person name="Idnurm A."/>
            <person name="Muszewska A."/>
            <person name="Steczkiewicz K."/>
            <person name="Masonjones S."/>
            <person name="Liao H.L."/>
            <person name="Gajdeczka M.T."/>
            <person name="Anike F."/>
            <person name="Vuek A."/>
            <person name="Anishchenko I.M."/>
            <person name="Voigt K."/>
            <person name="de Hoog G.S."/>
            <person name="Smith M.E."/>
            <person name="Heitman J."/>
            <person name="Vilgalys R."/>
            <person name="Stajich J.E."/>
        </authorList>
    </citation>
    <scope>NUCLEOTIDE SEQUENCE [LARGE SCALE GENOMIC DNA]</scope>
    <source>
        <strain evidence="1 2">CBS 357.93</strain>
    </source>
</reference>
<organism evidence="1 2">
    <name type="scientific">Rhizopus azygosporus</name>
    <name type="common">Rhizopus microsporus var. azygosporus</name>
    <dbReference type="NCBI Taxonomy" id="86630"/>
    <lineage>
        <taxon>Eukaryota</taxon>
        <taxon>Fungi</taxon>
        <taxon>Fungi incertae sedis</taxon>
        <taxon>Mucoromycota</taxon>
        <taxon>Mucoromycotina</taxon>
        <taxon>Mucoromycetes</taxon>
        <taxon>Mucorales</taxon>
        <taxon>Mucorineae</taxon>
        <taxon>Rhizopodaceae</taxon>
        <taxon>Rhizopus</taxon>
    </lineage>
</organism>
<dbReference type="EMBL" id="PJQL01003258">
    <property type="protein sequence ID" value="RCH81838.1"/>
    <property type="molecule type" value="Genomic_DNA"/>
</dbReference>
<proteinExistence type="predicted"/>
<sequence length="79" mass="9277">MSKGGQKNTKRIAIALETFNEENKNVDISPREKQMVENCGFQAIPIAVYGTKTRWTEVKDRMLETYRRCESSLYRGRFR</sequence>
<accession>A0A367IVX8</accession>
<dbReference type="AlphaFoldDB" id="A0A367IVX8"/>
<dbReference type="Proteomes" id="UP000252139">
    <property type="component" value="Unassembled WGS sequence"/>
</dbReference>
<gene>
    <name evidence="1" type="ORF">CU097_002743</name>
</gene>